<evidence type="ECO:0000256" key="5">
    <source>
        <dbReference type="ARBA" id="ARBA00023136"/>
    </source>
</evidence>
<dbReference type="InterPro" id="IPR036259">
    <property type="entry name" value="MFS_trans_sf"/>
</dbReference>
<feature type="transmembrane region" description="Helical" evidence="6">
    <location>
        <begin position="247"/>
        <end position="269"/>
    </location>
</feature>
<evidence type="ECO:0000256" key="6">
    <source>
        <dbReference type="SAM" id="Phobius"/>
    </source>
</evidence>
<organism evidence="8 9">
    <name type="scientific">Virgibacillus litoralis</name>
    <dbReference type="NCBI Taxonomy" id="578221"/>
    <lineage>
        <taxon>Bacteria</taxon>
        <taxon>Bacillati</taxon>
        <taxon>Bacillota</taxon>
        <taxon>Bacilli</taxon>
        <taxon>Bacillales</taxon>
        <taxon>Bacillaceae</taxon>
        <taxon>Virgibacillus</taxon>
    </lineage>
</organism>
<proteinExistence type="predicted"/>
<evidence type="ECO:0000259" key="7">
    <source>
        <dbReference type="PROSITE" id="PS50850"/>
    </source>
</evidence>
<comment type="caution">
    <text evidence="8">The sequence shown here is derived from an EMBL/GenBank/DDBJ whole genome shotgun (WGS) entry which is preliminary data.</text>
</comment>
<keyword evidence="9" id="KW-1185">Reference proteome</keyword>
<keyword evidence="5 6" id="KW-0472">Membrane</keyword>
<feature type="transmembrane region" description="Helical" evidence="6">
    <location>
        <begin position="164"/>
        <end position="183"/>
    </location>
</feature>
<evidence type="ECO:0000313" key="9">
    <source>
        <dbReference type="Proteomes" id="UP001519328"/>
    </source>
</evidence>
<reference evidence="8 9" key="1">
    <citation type="submission" date="2021-03" db="EMBL/GenBank/DDBJ databases">
        <title>Genomic Encyclopedia of Type Strains, Phase IV (KMG-IV): sequencing the most valuable type-strain genomes for metagenomic binning, comparative biology and taxonomic classification.</title>
        <authorList>
            <person name="Goeker M."/>
        </authorList>
    </citation>
    <scope>NUCLEOTIDE SEQUENCE [LARGE SCALE GENOMIC DNA]</scope>
    <source>
        <strain evidence="8 9">DSM 21085</strain>
    </source>
</reference>
<dbReference type="InterPro" id="IPR053160">
    <property type="entry name" value="MFS_DHA3_Transporter"/>
</dbReference>
<dbReference type="InterPro" id="IPR005829">
    <property type="entry name" value="Sugar_transporter_CS"/>
</dbReference>
<feature type="transmembrane region" description="Helical" evidence="6">
    <location>
        <begin position="372"/>
        <end position="392"/>
    </location>
</feature>
<feature type="transmembrane region" description="Helical" evidence="6">
    <location>
        <begin position="135"/>
        <end position="158"/>
    </location>
</feature>
<dbReference type="InterPro" id="IPR020846">
    <property type="entry name" value="MFS_dom"/>
</dbReference>
<evidence type="ECO:0000256" key="2">
    <source>
        <dbReference type="ARBA" id="ARBA00022448"/>
    </source>
</evidence>
<dbReference type="PROSITE" id="PS50850">
    <property type="entry name" value="MFS"/>
    <property type="match status" value="1"/>
</dbReference>
<keyword evidence="3 6" id="KW-0812">Transmembrane</keyword>
<feature type="transmembrane region" description="Helical" evidence="6">
    <location>
        <begin position="96"/>
        <end position="114"/>
    </location>
</feature>
<evidence type="ECO:0000256" key="4">
    <source>
        <dbReference type="ARBA" id="ARBA00022989"/>
    </source>
</evidence>
<dbReference type="InterPro" id="IPR011701">
    <property type="entry name" value="MFS"/>
</dbReference>
<keyword evidence="4 6" id="KW-1133">Transmembrane helix</keyword>
<feature type="transmembrane region" description="Helical" evidence="6">
    <location>
        <begin position="307"/>
        <end position="329"/>
    </location>
</feature>
<evidence type="ECO:0000256" key="3">
    <source>
        <dbReference type="ARBA" id="ARBA00022692"/>
    </source>
</evidence>
<dbReference type="SUPFAM" id="SSF103473">
    <property type="entry name" value="MFS general substrate transporter"/>
    <property type="match status" value="1"/>
</dbReference>
<name>A0ABS4H8D7_9BACI</name>
<dbReference type="Proteomes" id="UP001519328">
    <property type="component" value="Unassembled WGS sequence"/>
</dbReference>
<feature type="transmembrane region" description="Helical" evidence="6">
    <location>
        <begin position="341"/>
        <end position="360"/>
    </location>
</feature>
<keyword evidence="2" id="KW-0813">Transport</keyword>
<evidence type="ECO:0000256" key="1">
    <source>
        <dbReference type="ARBA" id="ARBA00004651"/>
    </source>
</evidence>
<dbReference type="PROSITE" id="PS00216">
    <property type="entry name" value="SUGAR_TRANSPORT_1"/>
    <property type="match status" value="1"/>
</dbReference>
<sequence length="393" mass="44090">MKTTSLTKNIRYIYIYIFVAQLFFDRALWVIYLNDKGLSMSEIGIVEALMHLSVVLLEIPTGIIADVYGRKVSLFIGNILSVGYGTFMLVGDSLSLFGLALMTLGTSITFQSGAEEALIYDTLKEKDKEKQYTRVFGNMTALALLSLSFAKLAGGWMAEINWELVYGGIIITHLLALIPIAMLHEPEREKNSSSHTGIKQQWLGQLKAGIRIWRTNQTAHIPIIFFIMIGTSIVILTFYGQEFFTRLGYSSMTIGIIFTVEGLLGVVMAKVAYRLESKWSFGSITSYGYVLYLVFFLLFIVSPDWAIVMSFLILSQLVTLYEPIFSNFIQGGLESNVRATFFSMISVVESFSIMLLFPLFGLMIDTIGFRNGFLGLFVMLGVLYIAGVRRVVR</sequence>
<dbReference type="Gene3D" id="1.20.1250.20">
    <property type="entry name" value="MFS general substrate transporter like domains"/>
    <property type="match status" value="1"/>
</dbReference>
<comment type="subcellular location">
    <subcellularLocation>
        <location evidence="1">Cell membrane</location>
        <topology evidence="1">Multi-pass membrane protein</topology>
    </subcellularLocation>
</comment>
<dbReference type="Pfam" id="PF07690">
    <property type="entry name" value="MFS_1"/>
    <property type="match status" value="1"/>
</dbReference>
<feature type="transmembrane region" description="Helical" evidence="6">
    <location>
        <begin position="12"/>
        <end position="32"/>
    </location>
</feature>
<protein>
    <submittedName>
        <fullName evidence="8">MFS family permease</fullName>
    </submittedName>
</protein>
<feature type="transmembrane region" description="Helical" evidence="6">
    <location>
        <begin position="72"/>
        <end position="90"/>
    </location>
</feature>
<dbReference type="EMBL" id="JAGGKK010000001">
    <property type="protein sequence ID" value="MBP1947160.1"/>
    <property type="molecule type" value="Genomic_DNA"/>
</dbReference>
<evidence type="ECO:0000313" key="8">
    <source>
        <dbReference type="EMBL" id="MBP1947160.1"/>
    </source>
</evidence>
<dbReference type="PANTHER" id="PTHR23530:SF1">
    <property type="entry name" value="PERMEASE, MAJOR FACILITATOR SUPERFAMILY-RELATED"/>
    <property type="match status" value="1"/>
</dbReference>
<dbReference type="PANTHER" id="PTHR23530">
    <property type="entry name" value="TRANSPORT PROTEIN-RELATED"/>
    <property type="match status" value="1"/>
</dbReference>
<feature type="transmembrane region" description="Helical" evidence="6">
    <location>
        <begin position="281"/>
        <end position="301"/>
    </location>
</feature>
<gene>
    <name evidence="8" type="ORF">J2Z82_000083</name>
</gene>
<dbReference type="RefSeq" id="WP_209478822.1">
    <property type="nucleotide sequence ID" value="NZ_JAGGKK010000001.1"/>
</dbReference>
<feature type="domain" description="Major facilitator superfamily (MFS) profile" evidence="7">
    <location>
        <begin position="1"/>
        <end position="393"/>
    </location>
</feature>
<accession>A0ABS4H8D7</accession>
<feature type="transmembrane region" description="Helical" evidence="6">
    <location>
        <begin position="221"/>
        <end position="241"/>
    </location>
</feature>
<feature type="transmembrane region" description="Helical" evidence="6">
    <location>
        <begin position="44"/>
        <end position="65"/>
    </location>
</feature>